<accession>A0A327NTZ9</accession>
<dbReference type="PANTHER" id="PTHR16214">
    <property type="entry name" value="TRANSMEMBRANE PROTEIN 260"/>
    <property type="match status" value="1"/>
</dbReference>
<protein>
    <submittedName>
        <fullName evidence="2">DUF2723 domain-containing protein</fullName>
    </submittedName>
</protein>
<dbReference type="InterPro" id="IPR021280">
    <property type="entry name" value="TMEM260-like"/>
</dbReference>
<feature type="transmembrane region" description="Helical" evidence="1">
    <location>
        <begin position="535"/>
        <end position="555"/>
    </location>
</feature>
<keyword evidence="3" id="KW-1185">Reference proteome</keyword>
<sequence>MLSFKRLNNWVGWLIFAIAFITYAMTVERTASFWDCGEFIASSFKLQIPHPPGAPLFLLLGRIFSMLSLGDLTRVAYWVNMGSVLASAFTILFLFWTLTLLTRKLLGNRNASQTEQEYSLTDTLLILGTGAVGALAYSFSDTFWFSAVEAEVYGMSSFFTAIVVWAAFKWERINDDAAANRWLILIAYLIGLSIGVHLLNLVILPPLALIYYFKKYPQPTFWGGATALGIGLGILGIINALIPGLPGMAFFVERLFVNTLGLPFNSGVIFFTVVLLGAVAYGIIWSARQRRVILNTSLLGVAFLLIGYASYMQVLVRASFNPPINENNPDDVLNFRSYQNREQYGSRSLLFGPVFTARPIDQKKGAPMWKKQGDKYVIFDYQPEYIYAPGDEMLFPRLYSSQLSHPQLYRQMLGLAEGQKPTMGDNLRFLFTYQLNHMWWRYLMWNFAGRESDEEGAGYLLPWSSDQQVPDLLKANKAHDNFYMLPFLLGLFGLLFQYVRRRHDFLIIGLLFLLTGIGLQVFLNSPPSEPRERDYIYVGSYYFFAIWLGLGVLALVEGLRTLLVRFKSVTFRNEFVIGMCLLVPVMMCVKSWDNHNRNHRFHSVDFAKNMLNSCAPNAILFTEGDNDTFPLWYVQEVESFRRDVRVCNLSLLGTEWYIQQMKRKTYESDAVPMSLEFDQFNKGKNDIVPFYEIAGVKNGIDLKQYINLIKTNNPAIQVPLTTGEMTNILPSSVLFLPIDKQAVDQAKFVPPSLRPLLKDTLQWTLGKKDLFKPDLVMLDMIATNNWQRPIYFSSTLANDHYLNLKNYMQLEGYTYRLMPVAVPGATDGYVNSELMYTNMMKKTFWREFDNPSVYYDETYKGPPVISARLAFFRLADQLIREGKVDKARQVLDYSLKVMPDKSIPYDQISSNYVRFLFAVNDTQKALTIADTMATRADQNLNYARSSQGRSPNADLYILQTIVEACKEAKQPAAAMKYEAIFQKHLNIFG</sequence>
<feature type="transmembrane region" description="Helical" evidence="1">
    <location>
        <begin position="264"/>
        <end position="286"/>
    </location>
</feature>
<organism evidence="2 3">
    <name type="scientific">Spirosoma telluris</name>
    <dbReference type="NCBI Taxonomy" id="2183553"/>
    <lineage>
        <taxon>Bacteria</taxon>
        <taxon>Pseudomonadati</taxon>
        <taxon>Bacteroidota</taxon>
        <taxon>Cytophagia</taxon>
        <taxon>Cytophagales</taxon>
        <taxon>Cytophagaceae</taxon>
        <taxon>Spirosoma</taxon>
    </lineage>
</organism>
<feature type="transmembrane region" description="Helical" evidence="1">
    <location>
        <begin position="505"/>
        <end position="523"/>
    </location>
</feature>
<feature type="transmembrane region" description="Helical" evidence="1">
    <location>
        <begin position="575"/>
        <end position="592"/>
    </location>
</feature>
<feature type="transmembrane region" description="Helical" evidence="1">
    <location>
        <begin position="75"/>
        <end position="98"/>
    </location>
</feature>
<feature type="transmembrane region" description="Helical" evidence="1">
    <location>
        <begin position="225"/>
        <end position="252"/>
    </location>
</feature>
<reference evidence="2 3" key="1">
    <citation type="submission" date="2018-06" db="EMBL/GenBank/DDBJ databases">
        <title>Spirosoma sp. HMF3257 Genome sequencing and assembly.</title>
        <authorList>
            <person name="Kang H."/>
            <person name="Cha I."/>
            <person name="Kim H."/>
            <person name="Kang J."/>
            <person name="Joh K."/>
        </authorList>
    </citation>
    <scope>NUCLEOTIDE SEQUENCE [LARGE SCALE GENOMIC DNA]</scope>
    <source>
        <strain evidence="2 3">HMF3257</strain>
    </source>
</reference>
<proteinExistence type="predicted"/>
<keyword evidence="1" id="KW-0472">Membrane</keyword>
<dbReference type="RefSeq" id="WP_111349764.1">
    <property type="nucleotide sequence ID" value="NZ_QLII01000001.1"/>
</dbReference>
<dbReference type="InterPro" id="IPR052724">
    <property type="entry name" value="GT117_domain-containing"/>
</dbReference>
<feature type="transmembrane region" description="Helical" evidence="1">
    <location>
        <begin position="292"/>
        <end position="311"/>
    </location>
</feature>
<name>A0A327NTZ9_9BACT</name>
<dbReference type="OrthoDB" id="9807602at2"/>
<feature type="transmembrane region" description="Helical" evidence="1">
    <location>
        <begin position="182"/>
        <end position="213"/>
    </location>
</feature>
<feature type="transmembrane region" description="Helical" evidence="1">
    <location>
        <begin position="119"/>
        <end position="140"/>
    </location>
</feature>
<gene>
    <name evidence="2" type="ORF">HMF3257_36395</name>
</gene>
<dbReference type="EMBL" id="QLII01000001">
    <property type="protein sequence ID" value="RAI78205.1"/>
    <property type="molecule type" value="Genomic_DNA"/>
</dbReference>
<keyword evidence="1" id="KW-1133">Transmembrane helix</keyword>
<dbReference type="PANTHER" id="PTHR16214:SF3">
    <property type="entry name" value="TRANSMEMBRANE PROTEIN 260"/>
    <property type="match status" value="1"/>
</dbReference>
<feature type="transmembrane region" description="Helical" evidence="1">
    <location>
        <begin position="7"/>
        <end position="25"/>
    </location>
</feature>
<dbReference type="Proteomes" id="UP000249016">
    <property type="component" value="Unassembled WGS sequence"/>
</dbReference>
<feature type="transmembrane region" description="Helical" evidence="1">
    <location>
        <begin position="152"/>
        <end position="170"/>
    </location>
</feature>
<comment type="caution">
    <text evidence="2">The sequence shown here is derived from an EMBL/GenBank/DDBJ whole genome shotgun (WGS) entry which is preliminary data.</text>
</comment>
<evidence type="ECO:0000313" key="3">
    <source>
        <dbReference type="Proteomes" id="UP000249016"/>
    </source>
</evidence>
<feature type="transmembrane region" description="Helical" evidence="1">
    <location>
        <begin position="482"/>
        <end position="499"/>
    </location>
</feature>
<dbReference type="AlphaFoldDB" id="A0A327NTZ9"/>
<keyword evidence="1" id="KW-0812">Transmembrane</keyword>
<dbReference type="Pfam" id="PF11028">
    <property type="entry name" value="TMEM260-like"/>
    <property type="match status" value="1"/>
</dbReference>
<evidence type="ECO:0000256" key="1">
    <source>
        <dbReference type="SAM" id="Phobius"/>
    </source>
</evidence>
<evidence type="ECO:0000313" key="2">
    <source>
        <dbReference type="EMBL" id="RAI78205.1"/>
    </source>
</evidence>